<feature type="domain" description="RING-type" evidence="17">
    <location>
        <begin position="174"/>
        <end position="216"/>
    </location>
</feature>
<evidence type="ECO:0000256" key="6">
    <source>
        <dbReference type="ARBA" id="ARBA00022692"/>
    </source>
</evidence>
<dbReference type="SUPFAM" id="SSF57850">
    <property type="entry name" value="RING/U-box"/>
    <property type="match status" value="1"/>
</dbReference>
<evidence type="ECO:0000256" key="8">
    <source>
        <dbReference type="ARBA" id="ARBA00022771"/>
    </source>
</evidence>
<feature type="region of interest" description="Disordered" evidence="15">
    <location>
        <begin position="401"/>
        <end position="422"/>
    </location>
</feature>
<evidence type="ECO:0000256" key="3">
    <source>
        <dbReference type="ARBA" id="ARBA00004906"/>
    </source>
</evidence>
<comment type="caution">
    <text evidence="18">The sequence shown here is derived from an EMBL/GenBank/DDBJ whole genome shotgun (WGS) entry which is preliminary data.</text>
</comment>
<dbReference type="Proteomes" id="UP000288805">
    <property type="component" value="Unassembled WGS sequence"/>
</dbReference>
<evidence type="ECO:0000259" key="17">
    <source>
        <dbReference type="PROSITE" id="PS50089"/>
    </source>
</evidence>
<comment type="similarity">
    <text evidence="13">Belongs to the RING-type zinc finger family. ATL subfamily.</text>
</comment>
<dbReference type="PANTHER" id="PTHR45768">
    <property type="entry name" value="E3 UBIQUITIN-PROTEIN LIGASE RNF13-LIKE"/>
    <property type="match status" value="1"/>
</dbReference>
<dbReference type="InterPro" id="IPR013083">
    <property type="entry name" value="Znf_RING/FYVE/PHD"/>
</dbReference>
<dbReference type="Pfam" id="PF13639">
    <property type="entry name" value="zf-RING_2"/>
    <property type="match status" value="1"/>
</dbReference>
<keyword evidence="10" id="KW-0862">Zinc</keyword>
<comment type="pathway">
    <text evidence="3">Protein modification; protein ubiquitination.</text>
</comment>
<evidence type="ECO:0000256" key="7">
    <source>
        <dbReference type="ARBA" id="ARBA00022723"/>
    </source>
</evidence>
<dbReference type="GO" id="GO:0061630">
    <property type="term" value="F:ubiquitin protein ligase activity"/>
    <property type="evidence" value="ECO:0007669"/>
    <property type="project" value="UniProtKB-EC"/>
</dbReference>
<evidence type="ECO:0000256" key="12">
    <source>
        <dbReference type="ARBA" id="ARBA00023136"/>
    </source>
</evidence>
<evidence type="ECO:0000313" key="18">
    <source>
        <dbReference type="EMBL" id="RVW59283.1"/>
    </source>
</evidence>
<evidence type="ECO:0000256" key="13">
    <source>
        <dbReference type="ARBA" id="ARBA00024209"/>
    </source>
</evidence>
<dbReference type="EMBL" id="QGNW01000898">
    <property type="protein sequence ID" value="RVW59283.1"/>
    <property type="molecule type" value="Genomic_DNA"/>
</dbReference>
<evidence type="ECO:0000256" key="16">
    <source>
        <dbReference type="SAM" id="Phobius"/>
    </source>
</evidence>
<evidence type="ECO:0000256" key="5">
    <source>
        <dbReference type="ARBA" id="ARBA00022679"/>
    </source>
</evidence>
<dbReference type="AlphaFoldDB" id="A0A438FH27"/>
<dbReference type="GO" id="GO:0008270">
    <property type="term" value="F:zinc ion binding"/>
    <property type="evidence" value="ECO:0007669"/>
    <property type="project" value="UniProtKB-KW"/>
</dbReference>
<evidence type="ECO:0000256" key="9">
    <source>
        <dbReference type="ARBA" id="ARBA00022786"/>
    </source>
</evidence>
<evidence type="ECO:0000256" key="11">
    <source>
        <dbReference type="ARBA" id="ARBA00022989"/>
    </source>
</evidence>
<keyword evidence="6 16" id="KW-0812">Transmembrane</keyword>
<dbReference type="EC" id="2.3.2.27" evidence="4"/>
<evidence type="ECO:0000256" key="2">
    <source>
        <dbReference type="ARBA" id="ARBA00004167"/>
    </source>
</evidence>
<dbReference type="GO" id="GO:0016020">
    <property type="term" value="C:membrane"/>
    <property type="evidence" value="ECO:0007669"/>
    <property type="project" value="UniProtKB-SubCell"/>
</dbReference>
<protein>
    <recommendedName>
        <fullName evidence="4">RING-type E3 ubiquitin transferase</fullName>
        <ecNumber evidence="4">2.3.2.27</ecNumber>
    </recommendedName>
</protein>
<evidence type="ECO:0000256" key="15">
    <source>
        <dbReference type="SAM" id="MobiDB-lite"/>
    </source>
</evidence>
<keyword evidence="11 16" id="KW-1133">Transmembrane helix</keyword>
<dbReference type="FunFam" id="3.30.40.10:FF:000231">
    <property type="entry name" value="RING-H2 finger protein ATL46"/>
    <property type="match status" value="1"/>
</dbReference>
<dbReference type="PROSITE" id="PS50089">
    <property type="entry name" value="ZF_RING_2"/>
    <property type="match status" value="1"/>
</dbReference>
<sequence length="543" mass="59496">MLKKLPGVLHLGLDFLVVADGTLDIRGFRPKVAVLVSFLHLSFENMDSVLFQIQEKAFNSPSESPAFLSQSPPPPANFQSGDYNLNSKVSPSILLIIIILAIIFFVSGLLHLLVRFLLRQPNREPEDLDNVTALQGQLQQLFHLHDAGVDQSFIDTLPVFLYKAIIGAKNPFDCAVCLCEFEAEDKLRLLPKCSHAFHMECIDTWLLSHSTCPLCRASLLPDFSPNDICSPVVLVLESGSESSREIVSDRHSALGTNNSVLRTNSHLGCNDNEFGSIRIDPSYKSCEIVAKEEAPAAALLLDSGEKVVPVKLGKFKNVDGGGEGSSTSNVDERRCFSMGSFEYVMDENSSLQVPIRTPVKKTSTKRRSLPLTPGGRMAMSECDCESRREFSGFDAVKGGDTHMGSSSSIITGNNGNGNAIGRSKRESFSISKIWLRGKKENPSSRTVDSSRRAFSYRFPVHSSSAAADDLKLKNVSSSTGRTVSELEIGRWENGGSELGCDEEMQSCNSLDSQANPPSFARRTLLWLMGRQNKVVHSSFPPNV</sequence>
<gene>
    <name evidence="18" type="primary">ATL13</name>
    <name evidence="18" type="ORF">CK203_113073</name>
</gene>
<feature type="compositionally biased region" description="Low complexity" evidence="15">
    <location>
        <begin position="404"/>
        <end position="421"/>
    </location>
</feature>
<comment type="subcellular location">
    <subcellularLocation>
        <location evidence="2">Membrane</location>
        <topology evidence="2">Single-pass membrane protein</topology>
    </subcellularLocation>
</comment>
<dbReference type="PANTHER" id="PTHR45768:SF10">
    <property type="entry name" value="RING-H2 FINGER PROTEIN ATL13-RELATED"/>
    <property type="match status" value="1"/>
</dbReference>
<dbReference type="SMART" id="SM00184">
    <property type="entry name" value="RING"/>
    <property type="match status" value="1"/>
</dbReference>
<keyword evidence="12 16" id="KW-0472">Membrane</keyword>
<dbReference type="InterPro" id="IPR001841">
    <property type="entry name" value="Znf_RING"/>
</dbReference>
<evidence type="ECO:0000313" key="19">
    <source>
        <dbReference type="Proteomes" id="UP000288805"/>
    </source>
</evidence>
<organism evidence="18 19">
    <name type="scientific">Vitis vinifera</name>
    <name type="common">Grape</name>
    <dbReference type="NCBI Taxonomy" id="29760"/>
    <lineage>
        <taxon>Eukaryota</taxon>
        <taxon>Viridiplantae</taxon>
        <taxon>Streptophyta</taxon>
        <taxon>Embryophyta</taxon>
        <taxon>Tracheophyta</taxon>
        <taxon>Spermatophyta</taxon>
        <taxon>Magnoliopsida</taxon>
        <taxon>eudicotyledons</taxon>
        <taxon>Gunneridae</taxon>
        <taxon>Pentapetalae</taxon>
        <taxon>rosids</taxon>
        <taxon>Vitales</taxon>
        <taxon>Vitaceae</taxon>
        <taxon>Viteae</taxon>
        <taxon>Vitis</taxon>
    </lineage>
</organism>
<proteinExistence type="inferred from homology"/>
<evidence type="ECO:0000256" key="4">
    <source>
        <dbReference type="ARBA" id="ARBA00012483"/>
    </source>
</evidence>
<dbReference type="Gene3D" id="3.30.40.10">
    <property type="entry name" value="Zinc/RING finger domain, C3HC4 (zinc finger)"/>
    <property type="match status" value="1"/>
</dbReference>
<evidence type="ECO:0000256" key="14">
    <source>
        <dbReference type="PROSITE-ProRule" id="PRU00175"/>
    </source>
</evidence>
<dbReference type="CDD" id="cd16461">
    <property type="entry name" value="RING-H2_EL5-like"/>
    <property type="match status" value="1"/>
</dbReference>
<comment type="catalytic activity">
    <reaction evidence="1">
        <text>S-ubiquitinyl-[E2 ubiquitin-conjugating enzyme]-L-cysteine + [acceptor protein]-L-lysine = [E2 ubiquitin-conjugating enzyme]-L-cysteine + N(6)-ubiquitinyl-[acceptor protein]-L-lysine.</text>
        <dbReference type="EC" id="2.3.2.27"/>
    </reaction>
</comment>
<reference evidence="18 19" key="1">
    <citation type="journal article" date="2018" name="PLoS Genet.">
        <title>Population sequencing reveals clonal diversity and ancestral inbreeding in the grapevine cultivar Chardonnay.</title>
        <authorList>
            <person name="Roach M.J."/>
            <person name="Johnson D.L."/>
            <person name="Bohlmann J."/>
            <person name="van Vuuren H.J."/>
            <person name="Jones S.J."/>
            <person name="Pretorius I.S."/>
            <person name="Schmidt S.A."/>
            <person name="Borneman A.R."/>
        </authorList>
    </citation>
    <scope>NUCLEOTIDE SEQUENCE [LARGE SCALE GENOMIC DNA]</scope>
    <source>
        <strain evidence="19">cv. Chardonnay</strain>
        <tissue evidence="18">Leaf</tissue>
    </source>
</reference>
<accession>A0A438FH27</accession>
<keyword evidence="7" id="KW-0479">Metal-binding</keyword>
<feature type="compositionally biased region" description="Basic residues" evidence="15">
    <location>
        <begin position="359"/>
        <end position="368"/>
    </location>
</feature>
<keyword evidence="5" id="KW-0808">Transferase</keyword>
<feature type="region of interest" description="Disordered" evidence="15">
    <location>
        <begin position="359"/>
        <end position="380"/>
    </location>
</feature>
<keyword evidence="9" id="KW-0833">Ubl conjugation pathway</keyword>
<keyword evidence="8 14" id="KW-0863">Zinc-finger</keyword>
<evidence type="ECO:0000256" key="1">
    <source>
        <dbReference type="ARBA" id="ARBA00000900"/>
    </source>
</evidence>
<evidence type="ECO:0000256" key="10">
    <source>
        <dbReference type="ARBA" id="ARBA00022833"/>
    </source>
</evidence>
<feature type="transmembrane region" description="Helical" evidence="16">
    <location>
        <begin position="93"/>
        <end position="114"/>
    </location>
</feature>
<name>A0A438FH27_VITVI</name>